<dbReference type="EMBL" id="JACHXP010000001">
    <property type="protein sequence ID" value="MBB3189170.1"/>
    <property type="molecule type" value="Genomic_DNA"/>
</dbReference>
<dbReference type="PANTHER" id="PTHR22602:SF0">
    <property type="entry name" value="TRANSFERASE CAF17, MITOCHONDRIAL-RELATED"/>
    <property type="match status" value="1"/>
</dbReference>
<comment type="caution">
    <text evidence="1">The sequence shown here is derived from an EMBL/GenBank/DDBJ whole genome shotgun (WGS) entry which is preliminary data.</text>
</comment>
<reference evidence="1 2" key="1">
    <citation type="submission" date="2020-08" db="EMBL/GenBank/DDBJ databases">
        <title>Genomic Encyclopedia of Type Strains, Phase III (KMG-III): the genomes of soil and plant-associated and newly described type strains.</title>
        <authorList>
            <person name="Whitman W."/>
        </authorList>
    </citation>
    <scope>NUCLEOTIDE SEQUENCE [LARGE SCALE GENOMIC DNA]</scope>
    <source>
        <strain evidence="1 2">CECT 7282</strain>
    </source>
</reference>
<evidence type="ECO:0008006" key="3">
    <source>
        <dbReference type="Google" id="ProtNLM"/>
    </source>
</evidence>
<accession>A0A839V582</accession>
<dbReference type="Gene3D" id="3.30.70.1400">
    <property type="entry name" value="Aminomethyltransferase beta-barrel domains"/>
    <property type="match status" value="1"/>
</dbReference>
<evidence type="ECO:0000313" key="2">
    <source>
        <dbReference type="Proteomes" id="UP000547614"/>
    </source>
</evidence>
<protein>
    <recommendedName>
        <fullName evidence="3">Aminomethyltransferase folate-binding domain-containing protein</fullName>
    </recommendedName>
</protein>
<proteinExistence type="predicted"/>
<dbReference type="GO" id="GO:0016226">
    <property type="term" value="P:iron-sulfur cluster assembly"/>
    <property type="evidence" value="ECO:0007669"/>
    <property type="project" value="TreeGrafter"/>
</dbReference>
<dbReference type="Gene3D" id="2.40.30.160">
    <property type="match status" value="1"/>
</dbReference>
<gene>
    <name evidence="1" type="ORF">FHR94_000388</name>
</gene>
<dbReference type="InterPro" id="IPR017703">
    <property type="entry name" value="YgfZ/GCV_T_CS"/>
</dbReference>
<dbReference type="AlphaFoldDB" id="A0A839V582"/>
<keyword evidence="2" id="KW-1185">Reference proteome</keyword>
<name>A0A839V582_9GAMM</name>
<organism evidence="1 2">
    <name type="scientific">Halomonas cerina</name>
    <dbReference type="NCBI Taxonomy" id="447424"/>
    <lineage>
        <taxon>Bacteria</taxon>
        <taxon>Pseudomonadati</taxon>
        <taxon>Pseudomonadota</taxon>
        <taxon>Gammaproteobacteria</taxon>
        <taxon>Oceanospirillales</taxon>
        <taxon>Halomonadaceae</taxon>
        <taxon>Halomonas</taxon>
    </lineage>
</organism>
<evidence type="ECO:0000313" key="1">
    <source>
        <dbReference type="EMBL" id="MBB3189170.1"/>
    </source>
</evidence>
<sequence>MTAWISATGGRQEAEDRVTFDTPEPARLALEATVMTPLVHLGVLDVTGPEAETFLQGQTSAQVSLANGDFAPLTCFCTPKGRVLANAQLWRVAPEHYRLLMHRSLVPSLATHLKKFAAFYQAELSIRDDLALIGLLGREAAALAEVRLDITPPAVWHQSGNEAIQLLAHPGPRPRLLICLPADRAGDAWERLSAQATPVGNDVWRLHDIQAGLAWLDERQHDTYLPQMINWEALGGISFKKGCYTGQEVVARAHFRGQVKKRLVRAQLDGGLLPEPGSAIEDAQDKRLGEVLCTALDAYGEAEVLAVISTKDPDLPLRCAGQKLKLLKLPYPIERLDPETLAVQGNGTPAT</sequence>
<dbReference type="RefSeq" id="WP_183323923.1">
    <property type="nucleotide sequence ID" value="NZ_JACHXP010000001.1"/>
</dbReference>
<dbReference type="SUPFAM" id="SSF103025">
    <property type="entry name" value="Folate-binding domain"/>
    <property type="match status" value="1"/>
</dbReference>
<dbReference type="InterPro" id="IPR045179">
    <property type="entry name" value="YgfZ/GcvT"/>
</dbReference>
<dbReference type="Proteomes" id="UP000547614">
    <property type="component" value="Unassembled WGS sequence"/>
</dbReference>
<dbReference type="PANTHER" id="PTHR22602">
    <property type="entry name" value="TRANSFERASE CAF17, MITOCHONDRIAL-RELATED"/>
    <property type="match status" value="1"/>
</dbReference>
<dbReference type="Gene3D" id="3.30.70.1630">
    <property type="match status" value="1"/>
</dbReference>
<dbReference type="NCBIfam" id="TIGR03317">
    <property type="entry name" value="ygfZ_signature"/>
    <property type="match status" value="1"/>
</dbReference>